<dbReference type="InterPro" id="IPR039633">
    <property type="entry name" value="PAP"/>
</dbReference>
<evidence type="ECO:0000256" key="3">
    <source>
        <dbReference type="ARBA" id="ARBA00022946"/>
    </source>
</evidence>
<protein>
    <recommendedName>
        <fullName evidence="4">Plastid lipid-associated protein/fibrillin conserved domain-containing protein</fullName>
    </recommendedName>
</protein>
<evidence type="ECO:0000259" key="4">
    <source>
        <dbReference type="Pfam" id="PF04755"/>
    </source>
</evidence>
<keyword evidence="2" id="KW-0934">Plastid</keyword>
<name>A0A0D6R9J2_ARACU</name>
<keyword evidence="3" id="KW-0809">Transit peptide</keyword>
<evidence type="ECO:0000256" key="2">
    <source>
        <dbReference type="ARBA" id="ARBA00022640"/>
    </source>
</evidence>
<dbReference type="Pfam" id="PF04755">
    <property type="entry name" value="PAP_fibrillin"/>
    <property type="match status" value="1"/>
</dbReference>
<dbReference type="AlphaFoldDB" id="A0A0D6R9J2"/>
<evidence type="ECO:0000256" key="1">
    <source>
        <dbReference type="ARBA" id="ARBA00004474"/>
    </source>
</evidence>
<organism evidence="5">
    <name type="scientific">Araucaria cunninghamii</name>
    <name type="common">Hoop pine</name>
    <name type="synonym">Moreton Bay pine</name>
    <dbReference type="NCBI Taxonomy" id="56994"/>
    <lineage>
        <taxon>Eukaryota</taxon>
        <taxon>Viridiplantae</taxon>
        <taxon>Streptophyta</taxon>
        <taxon>Embryophyta</taxon>
        <taxon>Tracheophyta</taxon>
        <taxon>Spermatophyta</taxon>
        <taxon>Pinopsida</taxon>
        <taxon>Pinidae</taxon>
        <taxon>Conifers II</taxon>
        <taxon>Araucariales</taxon>
        <taxon>Araucariaceae</taxon>
        <taxon>Araucaria</taxon>
    </lineage>
</organism>
<comment type="subcellular location">
    <subcellularLocation>
        <location evidence="1">Plastid</location>
    </subcellularLocation>
</comment>
<dbReference type="EMBL" id="GCKF01010118">
    <property type="protein sequence ID" value="JAG99058.1"/>
    <property type="molecule type" value="Transcribed_RNA"/>
</dbReference>
<dbReference type="InterPro" id="IPR006843">
    <property type="entry name" value="PAP/fibrillin_dom"/>
</dbReference>
<feature type="domain" description="Plastid lipid-associated protein/fibrillin conserved" evidence="4">
    <location>
        <begin position="93"/>
        <end position="259"/>
    </location>
</feature>
<accession>A0A0D6R9J2</accession>
<evidence type="ECO:0000313" key="5">
    <source>
        <dbReference type="EMBL" id="JAG99058.1"/>
    </source>
</evidence>
<proteinExistence type="predicted"/>
<dbReference type="PANTHER" id="PTHR31906">
    <property type="entry name" value="PLASTID-LIPID-ASSOCIATED PROTEIN 4, CHLOROPLASTIC-RELATED"/>
    <property type="match status" value="1"/>
</dbReference>
<dbReference type="GO" id="GO:0009536">
    <property type="term" value="C:plastid"/>
    <property type="evidence" value="ECO:0007669"/>
    <property type="project" value="UniProtKB-SubCell"/>
</dbReference>
<reference evidence="5" key="1">
    <citation type="submission" date="2015-03" db="EMBL/GenBank/DDBJ databases">
        <title>A transcriptome of Araucaria cunninghamii, an australian fine timber species.</title>
        <authorList>
            <person name="Jing Yi C.J.Y."/>
            <person name="Yin San L.Y.S."/>
            <person name="Abdul Karim S.S."/>
            <person name="Wan Azmi N.N."/>
            <person name="Hercus R.R."/>
            <person name="Croft L.L."/>
        </authorList>
    </citation>
    <scope>NUCLEOTIDE SEQUENCE</scope>
    <source>
        <strain evidence="5">MI0301</strain>
        <tissue evidence="5">Leaf</tissue>
    </source>
</reference>
<sequence length="263" mass="29105">MATAISCLSSSHALLHPSPPAASTKLYTITNSRDRFGFSFVNKNGRYSLGSVTEHPLGSKPPTCIVESRRASTWMVRASSAIQQTEKSAASLVDTLLSMVEGTDRGAMLRREDHEKIAGIIFQLEQFCMPEPLKSPLIFGEWDVEYCSNPTSTGGYYRSAVGRLFLRTKEMGQTIQAPDFVGNKVSFSALNAIDGEVSLKGRLKPLDNKWIQITFDSPYLKLGPFEFRYGGQSSVKIAIIYVDDRIRLGRGSRGTLFIFKRCG</sequence>